<dbReference type="Gene3D" id="3.30.70.2450">
    <property type="match status" value="1"/>
</dbReference>
<evidence type="ECO:0000256" key="2">
    <source>
        <dbReference type="ARBA" id="ARBA00022630"/>
    </source>
</evidence>
<protein>
    <recommendedName>
        <fullName evidence="5">FAD-binding domain-containing protein</fullName>
    </recommendedName>
</protein>
<dbReference type="SUPFAM" id="SSF51905">
    <property type="entry name" value="FAD/NAD(P)-binding domain"/>
    <property type="match status" value="1"/>
</dbReference>
<name>A0A4S4M1F7_9AGAM</name>
<evidence type="ECO:0000259" key="5">
    <source>
        <dbReference type="Pfam" id="PF01494"/>
    </source>
</evidence>
<dbReference type="PANTHER" id="PTHR43004">
    <property type="entry name" value="TRK SYSTEM POTASSIUM UPTAKE PROTEIN"/>
    <property type="match status" value="1"/>
</dbReference>
<reference evidence="6 7" key="1">
    <citation type="submission" date="2019-02" db="EMBL/GenBank/DDBJ databases">
        <title>Genome sequencing of the rare red list fungi Bondarzewia mesenterica.</title>
        <authorList>
            <person name="Buettner E."/>
            <person name="Kellner H."/>
        </authorList>
    </citation>
    <scope>NUCLEOTIDE SEQUENCE [LARGE SCALE GENOMIC DNA]</scope>
    <source>
        <strain evidence="6 7">DSM 108281</strain>
    </source>
</reference>
<dbReference type="Gene3D" id="3.40.30.20">
    <property type="match status" value="1"/>
</dbReference>
<evidence type="ECO:0000256" key="4">
    <source>
        <dbReference type="ARBA" id="ARBA00023002"/>
    </source>
</evidence>
<keyword evidence="3" id="KW-0274">FAD</keyword>
<sequence>MESPSVLIAGAGPAGLVLALSLLQNGISVRIIERDLAYHVGQRGAGVMPRSLELYNLLGVLPDVFDNSAAALPMRSYEMPGGREPVKTWRMSSIDEPTPAVPWPNAVMIAQDRTEAILRSHLRSFSCAVELGTRLLNFEQSSEYVDARIVKVVEGNEVHETVRARWLVGADGAHSIVRKELGLSFLGETRSERFVIADVHLQGLDMHVSLISVIARIICMDLYSFFPPFFQHIHVFGGGPSGVILIWPSERKDGDLMTVYINGPDADYEKFASDHDAFRAYVNEKLRRADIVLGDFTWLTDYRPSVRMVETFQQGRIFLAGGLTDAAHVHSLGLNTSIQDSPILAIDYQFNLAWKLALVEKHLAPRELLSTYTQERLPVVAEVLNLTTVLLQKTMTAGKGDNSPWKRDETLGQLGINYRWSPIVVDKRAAALSQPSKSVSMSPYGVQDMEAICAGDRAPDAPELLDVEKNGTTSLFRIFGPSYHTILCFSATPVPLSKLTPLLKQYPPGLMRLFSVVQLGADPSTFVNSENGVLYDTKGHAYRNYSVTMDVPTLVVVRPDGMIGAIVTEEHGLMTYLEKVFVGLELLRGK</sequence>
<dbReference type="Proteomes" id="UP000310158">
    <property type="component" value="Unassembled WGS sequence"/>
</dbReference>
<dbReference type="EMBL" id="SGPL01000062">
    <property type="protein sequence ID" value="THH18854.1"/>
    <property type="molecule type" value="Genomic_DNA"/>
</dbReference>
<dbReference type="Pfam" id="PF01494">
    <property type="entry name" value="FAD_binding_3"/>
    <property type="match status" value="1"/>
</dbReference>
<organism evidence="6 7">
    <name type="scientific">Bondarzewia mesenterica</name>
    <dbReference type="NCBI Taxonomy" id="1095465"/>
    <lineage>
        <taxon>Eukaryota</taxon>
        <taxon>Fungi</taxon>
        <taxon>Dikarya</taxon>
        <taxon>Basidiomycota</taxon>
        <taxon>Agaricomycotina</taxon>
        <taxon>Agaricomycetes</taxon>
        <taxon>Russulales</taxon>
        <taxon>Bondarzewiaceae</taxon>
        <taxon>Bondarzewia</taxon>
    </lineage>
</organism>
<dbReference type="GO" id="GO:0016709">
    <property type="term" value="F:oxidoreductase activity, acting on paired donors, with incorporation or reduction of molecular oxygen, NAD(P)H as one donor, and incorporation of one atom of oxygen"/>
    <property type="evidence" value="ECO:0007669"/>
    <property type="project" value="UniProtKB-ARBA"/>
</dbReference>
<dbReference type="InterPro" id="IPR036188">
    <property type="entry name" value="FAD/NAD-bd_sf"/>
</dbReference>
<gene>
    <name evidence="6" type="ORF">EW146_g2205</name>
</gene>
<dbReference type="AlphaFoldDB" id="A0A4S4M1F7"/>
<keyword evidence="2" id="KW-0285">Flavoprotein</keyword>
<dbReference type="Gene3D" id="3.50.50.60">
    <property type="entry name" value="FAD/NAD(P)-binding domain"/>
    <property type="match status" value="1"/>
</dbReference>
<dbReference type="GO" id="GO:0071949">
    <property type="term" value="F:FAD binding"/>
    <property type="evidence" value="ECO:0007669"/>
    <property type="project" value="InterPro"/>
</dbReference>
<comment type="cofactor">
    <cofactor evidence="1">
        <name>FAD</name>
        <dbReference type="ChEBI" id="CHEBI:57692"/>
    </cofactor>
</comment>
<dbReference type="PANTHER" id="PTHR43004:SF19">
    <property type="entry name" value="BINDING MONOOXYGENASE, PUTATIVE (JCVI)-RELATED"/>
    <property type="match status" value="1"/>
</dbReference>
<dbReference type="OrthoDB" id="2690153at2759"/>
<dbReference type="InterPro" id="IPR038220">
    <property type="entry name" value="PHOX_C_sf"/>
</dbReference>
<feature type="domain" description="FAD-binding" evidence="5">
    <location>
        <begin position="5"/>
        <end position="385"/>
    </location>
</feature>
<evidence type="ECO:0000256" key="1">
    <source>
        <dbReference type="ARBA" id="ARBA00001974"/>
    </source>
</evidence>
<comment type="caution">
    <text evidence="6">The sequence shown here is derived from an EMBL/GenBank/DDBJ whole genome shotgun (WGS) entry which is preliminary data.</text>
</comment>
<keyword evidence="4" id="KW-0560">Oxidoreductase</keyword>
<keyword evidence="7" id="KW-1185">Reference proteome</keyword>
<evidence type="ECO:0000313" key="6">
    <source>
        <dbReference type="EMBL" id="THH18854.1"/>
    </source>
</evidence>
<dbReference type="PRINTS" id="PR00420">
    <property type="entry name" value="RNGMNOXGNASE"/>
</dbReference>
<evidence type="ECO:0000313" key="7">
    <source>
        <dbReference type="Proteomes" id="UP000310158"/>
    </source>
</evidence>
<evidence type="ECO:0000256" key="3">
    <source>
        <dbReference type="ARBA" id="ARBA00022827"/>
    </source>
</evidence>
<accession>A0A4S4M1F7</accession>
<proteinExistence type="predicted"/>
<dbReference type="InterPro" id="IPR050641">
    <property type="entry name" value="RIFMO-like"/>
</dbReference>
<dbReference type="InterPro" id="IPR002938">
    <property type="entry name" value="FAD-bd"/>
</dbReference>